<evidence type="ECO:0000256" key="5">
    <source>
        <dbReference type="ARBA" id="ARBA00022792"/>
    </source>
</evidence>
<comment type="similarity">
    <text evidence="3 10">Belongs to the cytochrome c oxidase VIII family.</text>
</comment>
<evidence type="ECO:0000256" key="3">
    <source>
        <dbReference type="ARBA" id="ARBA00010117"/>
    </source>
</evidence>
<keyword evidence="12" id="KW-1185">Reference proteome</keyword>
<dbReference type="GeneTree" id="ENSGT00970000193510"/>
<feature type="transmembrane region" description="Helical" evidence="10">
    <location>
        <begin position="44"/>
        <end position="63"/>
    </location>
</feature>
<dbReference type="PANTHER" id="PTHR16717">
    <property type="entry name" value="CYTOCHROME C OXIDASE POLYPEPTIDE VIII"/>
    <property type="match status" value="1"/>
</dbReference>
<dbReference type="Gene3D" id="4.10.81.10">
    <property type="entry name" value="Cytochrome c oxidase, subunit 8"/>
    <property type="match status" value="1"/>
</dbReference>
<proteinExistence type="inferred from homology"/>
<reference evidence="11 12" key="1">
    <citation type="journal article" date="2020" name="Nat. Commun.">
        <title>Donkey genomes provide new insights into domestication and selection for coat color.</title>
        <authorList>
            <person name="Wang"/>
            <person name="C."/>
            <person name="Li"/>
            <person name="H."/>
            <person name="Guo"/>
            <person name="Y."/>
            <person name="Huang"/>
            <person name="J."/>
            <person name="Sun"/>
            <person name="Y."/>
            <person name="Min"/>
            <person name="J."/>
            <person name="Wang"/>
            <person name="J."/>
            <person name="Fang"/>
            <person name="X."/>
            <person name="Zhao"/>
            <person name="Z."/>
            <person name="Wang"/>
            <person name="S."/>
            <person name="Zhang"/>
            <person name="Y."/>
            <person name="Liu"/>
            <person name="Q."/>
            <person name="Jiang"/>
            <person name="Q."/>
            <person name="Wang"/>
            <person name="X."/>
            <person name="Guo"/>
            <person name="Y."/>
            <person name="Yang"/>
            <person name="C."/>
            <person name="Wang"/>
            <person name="Y."/>
            <person name="Tian"/>
            <person name="F."/>
            <person name="Zhuang"/>
            <person name="G."/>
            <person name="Fan"/>
            <person name="Y."/>
            <person name="Gao"/>
            <person name="Q."/>
            <person name="Li"/>
            <person name="Y."/>
            <person name="Ju"/>
            <person name="Z."/>
            <person name="Li"/>
            <person name="J."/>
            <person name="Li"/>
            <person name="R."/>
            <person name="Hou"/>
            <person name="M."/>
            <person name="Yang"/>
            <person name="G."/>
            <person name="Liu"/>
            <person name="G."/>
            <person name="Liu"/>
            <person name="W."/>
            <person name="Guo"/>
            <person name="J."/>
            <person name="Pan"/>
            <person name="S."/>
            <person name="Fan"/>
            <person name="G."/>
            <person name="Zhang"/>
            <person name="W."/>
            <person name="Zhang"/>
            <person name="R."/>
            <person name="Yu"/>
            <person name="J."/>
            <person name="Zhang"/>
            <person name="X."/>
            <person name="Yin"/>
            <person name="Q."/>
            <person name="Ji"/>
            <person name="C."/>
            <person name="Jin"/>
            <person name="Y."/>
            <person name="Yue"/>
            <person name="G."/>
            <person name="Liu"/>
            <person name="M."/>
            <person name="Xu"/>
            <person name="J."/>
            <person name="Liu"/>
            <person name="S."/>
            <person name="Jordana"/>
            <person name="J."/>
            <person name="Noce"/>
            <person name="A."/>
            <person name="Amills"/>
            <person name="M."/>
            <person name="Wu"/>
            <person name="D.D."/>
            <person name="Li"/>
            <person name="S."/>
            <person name="Zhou"/>
            <person name="X. and Zhong"/>
            <person name="J."/>
        </authorList>
    </citation>
    <scope>NUCLEOTIDE SEQUENCE [LARGE SCALE GENOMIC DNA]</scope>
</reference>
<evidence type="ECO:0000256" key="2">
    <source>
        <dbReference type="ARBA" id="ARBA00004673"/>
    </source>
</evidence>
<dbReference type="Ensembl" id="ENSEAST00005052738.1">
    <property type="protein sequence ID" value="ENSEASP00005050694.1"/>
    <property type="gene ID" value="ENSEASG00005027427.1"/>
</dbReference>
<dbReference type="InterPro" id="IPR003205">
    <property type="entry name" value="Cyt_c_oxidase_su8"/>
</dbReference>
<dbReference type="GO" id="GO:0005743">
    <property type="term" value="C:mitochondrial inner membrane"/>
    <property type="evidence" value="ECO:0007669"/>
    <property type="project" value="UniProtKB-SubCell"/>
</dbReference>
<comment type="function">
    <text evidence="10">Component of the cytochrome c oxidase, the last enzyme in the mitochondrial electron transport chain which drives oxidative phosphorylation. The respiratory chain contains 3 multisubunit complexes succinate dehydrogenase (complex II, CII), ubiquinol-cytochrome c oxidoreductase (cytochrome b-c1 complex, complex III, CIII) and cytochrome c oxidase (complex IV, CIV), that cooperate to transfer electrons derived from NADH and succinate to molecular oxygen, creating an electrochemical gradient over the inner membrane that drives transmembrane transport and the ATP synthase. Cytochrome c oxidase is the component of the respiratory chain that catalyzes the reduction of oxygen to water. Electrons originating from reduced cytochrome c in the intermembrane space (IMS) are transferred via the dinuclear copper A center (CU(A)) of subunit 2 and heme A of subunit 1 to the active site in subunit 1, a binuclear center (BNC) formed by heme A3 and copper B (CU(B)). The BNC reduces molecular oxygen to 2 water molecules using 4 electrons from cytochrome c in the IMS and 4 protons from the mitochondrial matrix.</text>
</comment>
<evidence type="ECO:0000313" key="11">
    <source>
        <dbReference type="Ensembl" id="ENSEASP00005050694.1"/>
    </source>
</evidence>
<protein>
    <recommendedName>
        <fullName evidence="10">Cytochrome c oxidase subunit 8</fullName>
    </recommendedName>
    <alternativeName>
        <fullName evidence="10">Cytochrome c oxidase polypeptide VIII</fullName>
    </alternativeName>
</protein>
<name>A0A9L0JBY7_EQUAS</name>
<comment type="subcellular location">
    <subcellularLocation>
        <location evidence="1 10">Mitochondrion inner membrane</location>
        <topology evidence="1 10">Single-pass membrane protein</topology>
    </subcellularLocation>
</comment>
<evidence type="ECO:0000256" key="8">
    <source>
        <dbReference type="ARBA" id="ARBA00023128"/>
    </source>
</evidence>
<accession>A0A9L0JBY7</accession>
<keyword evidence="5 10" id="KW-0999">Mitochondrion inner membrane</keyword>
<keyword evidence="9 10" id="KW-0472">Membrane</keyword>
<dbReference type="GO" id="GO:0006123">
    <property type="term" value="P:mitochondrial electron transport, cytochrome c to oxygen"/>
    <property type="evidence" value="ECO:0007669"/>
    <property type="project" value="UniProtKB-UniRule"/>
</dbReference>
<dbReference type="GO" id="GO:0045277">
    <property type="term" value="C:respiratory chain complex IV"/>
    <property type="evidence" value="ECO:0007669"/>
    <property type="project" value="UniProtKB-UniRule"/>
</dbReference>
<dbReference type="Proteomes" id="UP000694387">
    <property type="component" value="Chromosome 7"/>
</dbReference>
<evidence type="ECO:0000313" key="12">
    <source>
        <dbReference type="Proteomes" id="UP000694387"/>
    </source>
</evidence>
<comment type="subunit">
    <text evidence="10">Component of the cytochrome c oxidase (complex IV, CIV), a multisubunit enzyme composed of 14 subunits. The complex is composed of a catalytic core of 3 subunits MT-CO1, MT-CO2 and MT-CO3, encoded in the mitochondrial DNA, and 11 supernumerary subunits COX4I, COX5A, COX5B, COX6A, COX6B, COX6C, COX7A, COX7B, COX7C, COX8 and NDUFA4, which are encoded in the nuclear genome. The complex exists as a monomer or a dimer and forms supercomplexes (SCs) in the inner mitochondrial membrane with NADH-ubiquinone oxidoreductase (complex I, CI) and ubiquinol-cytochrome c oxidoreductase (cytochrome b-c1 complex, complex III, CIII), resulting in different assemblies (supercomplex SCI(1)III(2)IV(1) and megacomplex MCI(2)III(2)IV(2)).</text>
</comment>
<dbReference type="PANTHER" id="PTHR16717:SF2">
    <property type="entry name" value="CYTOCHROME C OXIDASE SUBUNIT 8C, MITOCHONDRIAL"/>
    <property type="match status" value="1"/>
</dbReference>
<dbReference type="AlphaFoldDB" id="A0A9L0JBY7"/>
<organism evidence="11 12">
    <name type="scientific">Equus asinus</name>
    <name type="common">Donkey</name>
    <name type="synonym">Equus africanus asinus</name>
    <dbReference type="NCBI Taxonomy" id="9793"/>
    <lineage>
        <taxon>Eukaryota</taxon>
        <taxon>Metazoa</taxon>
        <taxon>Chordata</taxon>
        <taxon>Craniata</taxon>
        <taxon>Vertebrata</taxon>
        <taxon>Euteleostomi</taxon>
        <taxon>Mammalia</taxon>
        <taxon>Eutheria</taxon>
        <taxon>Laurasiatheria</taxon>
        <taxon>Perissodactyla</taxon>
        <taxon>Equidae</taxon>
        <taxon>Equus</taxon>
    </lineage>
</organism>
<keyword evidence="6 10" id="KW-0809">Transit peptide</keyword>
<evidence type="ECO:0000256" key="7">
    <source>
        <dbReference type="ARBA" id="ARBA00022989"/>
    </source>
</evidence>
<sequence length="72" mass="8170">MSRLPVLPALLRRRRVIPLGLQLGRRLGHSEPRGRREPVSPVEMGVGLVVFFTAFLTPCGYVLSSLKQFRRQ</sequence>
<reference evidence="11" key="2">
    <citation type="submission" date="2025-08" db="UniProtKB">
        <authorList>
            <consortium name="Ensembl"/>
        </authorList>
    </citation>
    <scope>IDENTIFICATION</scope>
</reference>
<evidence type="ECO:0000256" key="9">
    <source>
        <dbReference type="ARBA" id="ARBA00023136"/>
    </source>
</evidence>
<keyword evidence="7 10" id="KW-1133">Transmembrane helix</keyword>
<evidence type="ECO:0000256" key="4">
    <source>
        <dbReference type="ARBA" id="ARBA00022692"/>
    </source>
</evidence>
<dbReference type="InterPro" id="IPR036548">
    <property type="entry name" value="Cyt_c_oxidase_su8_sf"/>
</dbReference>
<dbReference type="Pfam" id="PF02285">
    <property type="entry name" value="COX8"/>
    <property type="match status" value="1"/>
</dbReference>
<dbReference type="SUPFAM" id="SSF81431">
    <property type="entry name" value="Mitochondrial cytochrome c oxidase subunit VIIIb (aka IX)"/>
    <property type="match status" value="1"/>
</dbReference>
<evidence type="ECO:0000256" key="1">
    <source>
        <dbReference type="ARBA" id="ARBA00004434"/>
    </source>
</evidence>
<keyword evidence="4 10" id="KW-0812">Transmembrane</keyword>
<evidence type="ECO:0000256" key="10">
    <source>
        <dbReference type="RuleBase" id="RU368101"/>
    </source>
</evidence>
<comment type="pathway">
    <text evidence="2 10">Energy metabolism; oxidative phosphorylation.</text>
</comment>
<evidence type="ECO:0000256" key="6">
    <source>
        <dbReference type="ARBA" id="ARBA00022946"/>
    </source>
</evidence>
<gene>
    <name evidence="11" type="primary">LOC123286886</name>
</gene>
<keyword evidence="8 10" id="KW-0496">Mitochondrion</keyword>
<reference evidence="11" key="3">
    <citation type="submission" date="2025-09" db="UniProtKB">
        <authorList>
            <consortium name="Ensembl"/>
        </authorList>
    </citation>
    <scope>IDENTIFICATION</scope>
</reference>